<dbReference type="InterPro" id="IPR032675">
    <property type="entry name" value="LRR_dom_sf"/>
</dbReference>
<dbReference type="GO" id="GO:0034220">
    <property type="term" value="P:monoatomic ion transmembrane transport"/>
    <property type="evidence" value="ECO:0007669"/>
    <property type="project" value="UniProtKB-KW"/>
</dbReference>
<sequence>MIPVSEFRYFVESRETYRVIKPWWDVFTDYLALAMLMIGVFGCTLQVTQDKLICLPLLTPPNYTREPSTEADKQNGKQDKRREQVKHWKKLREGLRGSWEDNKRHMGHGLKTHLDPQQYVFINQLCYQRSLSGYTRYFPYLVLLPTLCLIACSNFWFPLAFSNTFLAHLDFSQVSLSDRAVSVSESVSVSQSVNTSFIITEAGLTVLDKKDAEQARALFEKVRQFRQHVERGSSLRRLYVHQTALRAFLAALCTAGHLSGAASLGSPPSCHAAEALALLGYENFVCHHGLGSLLGKLSAAYLCLLVFYGLLCFYALVRRETNTHDIPDVRNDFAFMLHLSDHYDPLFARRFAVFLSGSCEGRLRRLQLNQEWSVECLRDAVRHDATGRETLRLRGLMGMPDGLGQLANLEVLTLEDMHDVLLPAWLSQLSSLKELGLFNSPVRPHPEALDFLASQLQILRVHFSDTADMPAWLPALLSLRELELRGPLGPDDDSRDVVASLGGLRALSSLILILEGPSLRLPPLPIEAAARLRRLAVRAACTPRLATLSPLRRMAGLVELELRGCGIERLLPVFGCLRHLQQLHLGDNGLQSLDELSSLESLWGLTSLHVPRNRLTTLPDHLRFLRSLEALDVTANSLRSLPSGLFFCVRLRELSLARNLLTTLPAQVAAFQNLQLLDVGDNKISTIPDGLFLCSRLQTLRLAGNGLRQMPTRIMDLVNLSLLDVRGNPLESLPAELASLPGLCRPGGLLAEDIHLASLPQDARSQLMLDPSLSRSSAIHS</sequence>
<keyword evidence="6 16" id="KW-0812">Transmembrane</keyword>
<evidence type="ECO:0000256" key="2">
    <source>
        <dbReference type="ARBA" id="ARBA00010471"/>
    </source>
</evidence>
<accession>A0A8C4WU97</accession>
<evidence type="ECO:0000256" key="7">
    <source>
        <dbReference type="ARBA" id="ARBA00022737"/>
    </source>
</evidence>
<comment type="subcellular location">
    <subcellularLocation>
        <location evidence="1">Cell membrane</location>
        <topology evidence="1">Multi-pass membrane protein</topology>
    </subcellularLocation>
</comment>
<evidence type="ECO:0000256" key="8">
    <source>
        <dbReference type="ARBA" id="ARBA00022989"/>
    </source>
</evidence>
<feature type="domain" description="LRRC8 pannexin-like TM region" evidence="17">
    <location>
        <begin position="177"/>
        <end position="316"/>
    </location>
</feature>
<dbReference type="Gene3D" id="3.80.10.10">
    <property type="entry name" value="Ribonuclease Inhibitor"/>
    <property type="match status" value="1"/>
</dbReference>
<dbReference type="PROSITE" id="PS51450">
    <property type="entry name" value="LRR"/>
    <property type="match status" value="2"/>
</dbReference>
<comment type="catalytic activity">
    <reaction evidence="15">
        <text>chloride(in) = chloride(out)</text>
        <dbReference type="Rhea" id="RHEA:29823"/>
        <dbReference type="ChEBI" id="CHEBI:17996"/>
    </reaction>
</comment>
<evidence type="ECO:0000256" key="15">
    <source>
        <dbReference type="ARBA" id="ARBA00024167"/>
    </source>
</evidence>
<feature type="transmembrane region" description="Helical" evidence="16">
    <location>
        <begin position="137"/>
        <end position="157"/>
    </location>
</feature>
<dbReference type="GeneTree" id="ENSGT00940000159311"/>
<dbReference type="InterPro" id="IPR021040">
    <property type="entry name" value="LRRC8_Pannexin-like"/>
</dbReference>
<evidence type="ECO:0000256" key="6">
    <source>
        <dbReference type="ARBA" id="ARBA00022692"/>
    </source>
</evidence>
<keyword evidence="11" id="KW-1015">Disulfide bond</keyword>
<keyword evidence="5" id="KW-0433">Leucine-rich repeat</keyword>
<name>A0A8C4WU97_EPTBU</name>
<evidence type="ECO:0000256" key="3">
    <source>
        <dbReference type="ARBA" id="ARBA00022448"/>
    </source>
</evidence>
<dbReference type="PANTHER" id="PTHR48051">
    <property type="match status" value="1"/>
</dbReference>
<evidence type="ECO:0000256" key="14">
    <source>
        <dbReference type="ARBA" id="ARBA00024158"/>
    </source>
</evidence>
<feature type="domain" description="LRRC8 pannexin-like TM region" evidence="17">
    <location>
        <begin position="1"/>
        <end position="158"/>
    </location>
</feature>
<keyword evidence="19" id="KW-1185">Reference proteome</keyword>
<comment type="catalytic activity">
    <reaction evidence="14">
        <text>taurine(out) = taurine(in)</text>
        <dbReference type="Rhea" id="RHEA:66328"/>
        <dbReference type="ChEBI" id="CHEBI:507393"/>
    </reaction>
</comment>
<dbReference type="Ensembl" id="ENSEBUT00000011678.1">
    <property type="protein sequence ID" value="ENSEBUP00000011118.1"/>
    <property type="gene ID" value="ENSEBUG00000007135.1"/>
</dbReference>
<keyword evidence="9" id="KW-0406">Ion transport</keyword>
<keyword evidence="3" id="KW-0813">Transport</keyword>
<dbReference type="SMART" id="SM00364">
    <property type="entry name" value="LRR_BAC"/>
    <property type="match status" value="6"/>
</dbReference>
<feature type="transmembrane region" description="Helical" evidence="16">
    <location>
        <begin position="30"/>
        <end position="48"/>
    </location>
</feature>
<protein>
    <submittedName>
        <fullName evidence="18">Leucine rich repeat containing 8 VRAC subunit Da</fullName>
    </submittedName>
</protein>
<evidence type="ECO:0000256" key="9">
    <source>
        <dbReference type="ARBA" id="ARBA00023065"/>
    </source>
</evidence>
<evidence type="ECO:0000256" key="1">
    <source>
        <dbReference type="ARBA" id="ARBA00004651"/>
    </source>
</evidence>
<evidence type="ECO:0000256" key="4">
    <source>
        <dbReference type="ARBA" id="ARBA00022475"/>
    </source>
</evidence>
<reference evidence="18" key="2">
    <citation type="submission" date="2025-09" db="UniProtKB">
        <authorList>
            <consortium name="Ensembl"/>
        </authorList>
    </citation>
    <scope>IDENTIFICATION</scope>
</reference>
<dbReference type="Pfam" id="PF12534">
    <property type="entry name" value="Pannexin_like"/>
    <property type="match status" value="2"/>
</dbReference>
<evidence type="ECO:0000313" key="18">
    <source>
        <dbReference type="Ensembl" id="ENSEBUP00000011118.1"/>
    </source>
</evidence>
<dbReference type="Pfam" id="PF13855">
    <property type="entry name" value="LRR_8"/>
    <property type="match status" value="2"/>
</dbReference>
<dbReference type="SMART" id="SM00369">
    <property type="entry name" value="LRR_TYP"/>
    <property type="match status" value="6"/>
</dbReference>
<evidence type="ECO:0000256" key="10">
    <source>
        <dbReference type="ARBA" id="ARBA00023136"/>
    </source>
</evidence>
<evidence type="ECO:0000313" key="19">
    <source>
        <dbReference type="Proteomes" id="UP000694388"/>
    </source>
</evidence>
<dbReference type="GO" id="GO:0005737">
    <property type="term" value="C:cytoplasm"/>
    <property type="evidence" value="ECO:0007669"/>
    <property type="project" value="TreeGrafter"/>
</dbReference>
<keyword evidence="12" id="KW-0407">Ion channel</keyword>
<keyword evidence="4" id="KW-1003">Cell membrane</keyword>
<reference evidence="18" key="1">
    <citation type="submission" date="2025-08" db="UniProtKB">
        <authorList>
            <consortium name="Ensembl"/>
        </authorList>
    </citation>
    <scope>IDENTIFICATION</scope>
</reference>
<evidence type="ECO:0000256" key="16">
    <source>
        <dbReference type="SAM" id="Phobius"/>
    </source>
</evidence>
<evidence type="ECO:0000256" key="5">
    <source>
        <dbReference type="ARBA" id="ARBA00022614"/>
    </source>
</evidence>
<dbReference type="AlphaFoldDB" id="A0A8C4WU97"/>
<evidence type="ECO:0000259" key="17">
    <source>
        <dbReference type="Pfam" id="PF12534"/>
    </source>
</evidence>
<comment type="similarity">
    <text evidence="2">Belongs to the LRRC8 family.</text>
</comment>
<dbReference type="InterPro" id="IPR001611">
    <property type="entry name" value="Leu-rich_rpt"/>
</dbReference>
<dbReference type="InterPro" id="IPR003591">
    <property type="entry name" value="Leu-rich_rpt_typical-subtyp"/>
</dbReference>
<dbReference type="InterPro" id="IPR050216">
    <property type="entry name" value="LRR_domain-containing"/>
</dbReference>
<dbReference type="SUPFAM" id="SSF52047">
    <property type="entry name" value="RNI-like"/>
    <property type="match status" value="1"/>
</dbReference>
<keyword evidence="10 16" id="KW-0472">Membrane</keyword>
<evidence type="ECO:0000256" key="12">
    <source>
        <dbReference type="ARBA" id="ARBA00023303"/>
    </source>
</evidence>
<organism evidence="18 19">
    <name type="scientific">Eptatretus burgeri</name>
    <name type="common">Inshore hagfish</name>
    <dbReference type="NCBI Taxonomy" id="7764"/>
    <lineage>
        <taxon>Eukaryota</taxon>
        <taxon>Metazoa</taxon>
        <taxon>Chordata</taxon>
        <taxon>Craniata</taxon>
        <taxon>Vertebrata</taxon>
        <taxon>Cyclostomata</taxon>
        <taxon>Myxini</taxon>
        <taxon>Myxiniformes</taxon>
        <taxon>Myxinidae</taxon>
        <taxon>Eptatretinae</taxon>
        <taxon>Eptatretus</taxon>
    </lineage>
</organism>
<dbReference type="Proteomes" id="UP000694388">
    <property type="component" value="Unplaced"/>
</dbReference>
<keyword evidence="7" id="KW-0677">Repeat</keyword>
<comment type="catalytic activity">
    <reaction evidence="13">
        <text>iodide(out) = iodide(in)</text>
        <dbReference type="Rhea" id="RHEA:66324"/>
        <dbReference type="ChEBI" id="CHEBI:16382"/>
    </reaction>
</comment>
<dbReference type="GO" id="GO:0005886">
    <property type="term" value="C:plasma membrane"/>
    <property type="evidence" value="ECO:0007669"/>
    <property type="project" value="UniProtKB-SubCell"/>
</dbReference>
<proteinExistence type="inferred from homology"/>
<evidence type="ECO:0000256" key="13">
    <source>
        <dbReference type="ARBA" id="ARBA00024145"/>
    </source>
</evidence>
<dbReference type="PANTHER" id="PTHR48051:SF58">
    <property type="entry name" value="VOLUME-REGULATED ANION CHANNEL SUBUNIT LRRC8E"/>
    <property type="match status" value="1"/>
</dbReference>
<keyword evidence="8 16" id="KW-1133">Transmembrane helix</keyword>
<evidence type="ECO:0000256" key="11">
    <source>
        <dbReference type="ARBA" id="ARBA00023157"/>
    </source>
</evidence>